<gene>
    <name evidence="2" type="ORF">JL193_10170</name>
</gene>
<dbReference type="EMBL" id="CP071795">
    <property type="protein sequence ID" value="QTD36513.1"/>
    <property type="molecule type" value="Genomic_DNA"/>
</dbReference>
<feature type="transmembrane region" description="Helical" evidence="1">
    <location>
        <begin position="124"/>
        <end position="143"/>
    </location>
</feature>
<keyword evidence="1" id="KW-0812">Transmembrane</keyword>
<keyword evidence="1" id="KW-1133">Transmembrane helix</keyword>
<dbReference type="RefSeq" id="WP_207970699.1">
    <property type="nucleotide sequence ID" value="NZ_CP071795.1"/>
</dbReference>
<protein>
    <submittedName>
        <fullName evidence="2">Uncharacterized protein</fullName>
    </submittedName>
</protein>
<sequence>MELTKEQIQFIDHRLENEGIKYWDIRIEMLDHVVSDLENKLTSETSEYDFKELVQETFENLGWKENFNSGGFEVVFLRKCKIYAKYSNKGIISEYKKSFSAFKTLRIILLFFLYLFIFRENTTVIKYTMGFGLILFGIAFIFFTSKYKVFNSLRLNRSMIFATFPLSLFNCFMFLPKVFFDYEKLSSTYITAIIALLVPFLIIGINFLYKEFKSAQKIYNKLID</sequence>
<evidence type="ECO:0000256" key="1">
    <source>
        <dbReference type="SAM" id="Phobius"/>
    </source>
</evidence>
<feature type="transmembrane region" description="Helical" evidence="1">
    <location>
        <begin position="155"/>
        <end position="175"/>
    </location>
</feature>
<name>A0ABX7ST61_9FLAO</name>
<reference evidence="2 3" key="1">
    <citation type="submission" date="2021-03" db="EMBL/GenBank/DDBJ databases">
        <title>Complete genome of Polaribacter_sp.G4M1.</title>
        <authorList>
            <person name="Jeong S.W."/>
            <person name="Bae J.W."/>
        </authorList>
    </citation>
    <scope>NUCLEOTIDE SEQUENCE [LARGE SCALE GENOMIC DNA]</scope>
    <source>
        <strain evidence="2 3">G4M1</strain>
    </source>
</reference>
<proteinExistence type="predicted"/>
<keyword evidence="1" id="KW-0472">Membrane</keyword>
<evidence type="ECO:0000313" key="2">
    <source>
        <dbReference type="EMBL" id="QTD36513.1"/>
    </source>
</evidence>
<feature type="transmembrane region" description="Helical" evidence="1">
    <location>
        <begin position="187"/>
        <end position="209"/>
    </location>
</feature>
<evidence type="ECO:0000313" key="3">
    <source>
        <dbReference type="Proteomes" id="UP000663935"/>
    </source>
</evidence>
<feature type="transmembrane region" description="Helical" evidence="1">
    <location>
        <begin position="99"/>
        <end position="118"/>
    </location>
</feature>
<keyword evidence="3" id="KW-1185">Reference proteome</keyword>
<accession>A0ABX7ST61</accession>
<dbReference type="Proteomes" id="UP000663935">
    <property type="component" value="Chromosome"/>
</dbReference>
<organism evidence="2 3">
    <name type="scientific">Polaribacter batillariae</name>
    <dbReference type="NCBI Taxonomy" id="2808900"/>
    <lineage>
        <taxon>Bacteria</taxon>
        <taxon>Pseudomonadati</taxon>
        <taxon>Bacteroidota</taxon>
        <taxon>Flavobacteriia</taxon>
        <taxon>Flavobacteriales</taxon>
        <taxon>Flavobacteriaceae</taxon>
    </lineage>
</organism>